<evidence type="ECO:0000256" key="6">
    <source>
        <dbReference type="ARBA" id="ARBA00023065"/>
    </source>
</evidence>
<reference evidence="13 14" key="1">
    <citation type="submission" date="2020-07" db="EMBL/GenBank/DDBJ databases">
        <title>Pseudogemmobacter sp. nov., isolated from poultry manure in Taiwan.</title>
        <authorList>
            <person name="Lin S.-Y."/>
            <person name="Tang Y.-S."/>
            <person name="Young C.-C."/>
        </authorList>
    </citation>
    <scope>NUCLEOTIDE SEQUENCE [LARGE SCALE GENOMIC DNA]</scope>
    <source>
        <strain evidence="13 14">CC-YST710</strain>
    </source>
</reference>
<evidence type="ECO:0000256" key="2">
    <source>
        <dbReference type="ARBA" id="ARBA00004184"/>
    </source>
</evidence>
<dbReference type="InterPro" id="IPR036771">
    <property type="entry name" value="ATPsynth_dsu/esu_N"/>
</dbReference>
<dbReference type="RefSeq" id="WP_226933859.1">
    <property type="nucleotide sequence ID" value="NZ_JACDXX010000002.1"/>
</dbReference>
<evidence type="ECO:0000256" key="10">
    <source>
        <dbReference type="HAMAP-Rule" id="MF_00530"/>
    </source>
</evidence>
<evidence type="ECO:0000256" key="3">
    <source>
        <dbReference type="ARBA" id="ARBA00005712"/>
    </source>
</evidence>
<gene>
    <name evidence="10" type="primary">atpC</name>
    <name evidence="13" type="ORF">H0485_02910</name>
</gene>
<comment type="function">
    <text evidence="1 10">Produces ATP from ADP in the presence of a proton gradient across the membrane.</text>
</comment>
<comment type="similarity">
    <text evidence="3 10 11">Belongs to the ATPase epsilon chain family.</text>
</comment>
<keyword evidence="14" id="KW-1185">Reference proteome</keyword>
<evidence type="ECO:0000256" key="7">
    <source>
        <dbReference type="ARBA" id="ARBA00023136"/>
    </source>
</evidence>
<dbReference type="PANTHER" id="PTHR13822">
    <property type="entry name" value="ATP SYNTHASE DELTA/EPSILON CHAIN"/>
    <property type="match status" value="1"/>
</dbReference>
<dbReference type="HAMAP" id="MF_00530">
    <property type="entry name" value="ATP_synth_epsil_bac"/>
    <property type="match status" value="1"/>
</dbReference>
<keyword evidence="4 10" id="KW-0813">Transport</keyword>
<keyword evidence="10" id="KW-1003">Cell membrane</keyword>
<protein>
    <recommendedName>
        <fullName evidence="10">ATP synthase epsilon chain</fullName>
    </recommendedName>
    <alternativeName>
        <fullName evidence="10">ATP synthase F1 sector epsilon subunit</fullName>
    </alternativeName>
    <alternativeName>
        <fullName evidence="10">F-ATPase epsilon subunit</fullName>
    </alternativeName>
</protein>
<proteinExistence type="inferred from homology"/>
<evidence type="ECO:0000256" key="4">
    <source>
        <dbReference type="ARBA" id="ARBA00022448"/>
    </source>
</evidence>
<dbReference type="InterPro" id="IPR001469">
    <property type="entry name" value="ATP_synth_F1_dsu/esu"/>
</dbReference>
<comment type="subcellular location">
    <subcellularLocation>
        <location evidence="10">Cell membrane</location>
        <topology evidence="10">Peripheral membrane protein</topology>
    </subcellularLocation>
    <subcellularLocation>
        <location evidence="2">Endomembrane system</location>
        <topology evidence="2">Peripheral membrane protein</topology>
    </subcellularLocation>
</comment>
<keyword evidence="8 10" id="KW-0139">CF(1)</keyword>
<name>A0ABS8CHU8_9RHOB</name>
<accession>A0ABS8CHU8</accession>
<dbReference type="Proteomes" id="UP001198571">
    <property type="component" value="Unassembled WGS sequence"/>
</dbReference>
<sequence>MAGNLQFDLVSPERKLASVAATEVQLPASAGDMTAMAGHTPTITTLRPGLLRATTAEGVKSFVVIGGFADISAASVTVLAELAIPAAEADSAVFDTLIAEARARAEAASGADKAEAEKALSDVIALRDQVQKH</sequence>
<evidence type="ECO:0000313" key="13">
    <source>
        <dbReference type="EMBL" id="MCB5408962.1"/>
    </source>
</evidence>
<dbReference type="EMBL" id="JACDXX010000002">
    <property type="protein sequence ID" value="MCB5408962.1"/>
    <property type="molecule type" value="Genomic_DNA"/>
</dbReference>
<dbReference type="InterPro" id="IPR020546">
    <property type="entry name" value="ATP_synth_F1_dsu/esu_N"/>
</dbReference>
<evidence type="ECO:0000256" key="8">
    <source>
        <dbReference type="ARBA" id="ARBA00023196"/>
    </source>
</evidence>
<feature type="domain" description="ATP synthase F1 complex delta/epsilon subunit N-terminal" evidence="12">
    <location>
        <begin position="5"/>
        <end position="82"/>
    </location>
</feature>
<evidence type="ECO:0000256" key="11">
    <source>
        <dbReference type="RuleBase" id="RU003656"/>
    </source>
</evidence>
<dbReference type="SUPFAM" id="SSF51344">
    <property type="entry name" value="Epsilon subunit of F1F0-ATP synthase N-terminal domain"/>
    <property type="match status" value="1"/>
</dbReference>
<comment type="subunit">
    <text evidence="10 11">F-type ATPases have 2 components, CF(1) - the catalytic core - and CF(0) - the membrane proton channel. CF(1) has five subunits: alpha(3), beta(3), gamma(1), delta(1), epsilon(1). CF(0) has three main subunits: a, b and c.</text>
</comment>
<dbReference type="Pfam" id="PF02823">
    <property type="entry name" value="ATP-synt_DE_N"/>
    <property type="match status" value="1"/>
</dbReference>
<comment type="caution">
    <text evidence="13">The sequence shown here is derived from an EMBL/GenBank/DDBJ whole genome shotgun (WGS) entry which is preliminary data.</text>
</comment>
<dbReference type="CDD" id="cd12152">
    <property type="entry name" value="F1-ATPase_delta"/>
    <property type="match status" value="1"/>
</dbReference>
<evidence type="ECO:0000256" key="9">
    <source>
        <dbReference type="ARBA" id="ARBA00023310"/>
    </source>
</evidence>
<dbReference type="PANTHER" id="PTHR13822:SF10">
    <property type="entry name" value="ATP SYNTHASE EPSILON CHAIN, CHLOROPLASTIC"/>
    <property type="match status" value="1"/>
</dbReference>
<organism evidence="13 14">
    <name type="scientific">Pseudogemmobacter faecipullorum</name>
    <dbReference type="NCBI Taxonomy" id="2755041"/>
    <lineage>
        <taxon>Bacteria</taxon>
        <taxon>Pseudomonadati</taxon>
        <taxon>Pseudomonadota</taxon>
        <taxon>Alphaproteobacteria</taxon>
        <taxon>Rhodobacterales</taxon>
        <taxon>Paracoccaceae</taxon>
        <taxon>Pseudogemmobacter</taxon>
    </lineage>
</organism>
<keyword evidence="7 10" id="KW-0472">Membrane</keyword>
<evidence type="ECO:0000313" key="14">
    <source>
        <dbReference type="Proteomes" id="UP001198571"/>
    </source>
</evidence>
<dbReference type="Gene3D" id="2.60.15.10">
    <property type="entry name" value="F0F1 ATP synthase delta/epsilon subunit, N-terminal"/>
    <property type="match status" value="1"/>
</dbReference>
<keyword evidence="5 10" id="KW-0375">Hydrogen ion transport</keyword>
<keyword evidence="6 10" id="KW-0406">Ion transport</keyword>
<evidence type="ECO:0000259" key="12">
    <source>
        <dbReference type="Pfam" id="PF02823"/>
    </source>
</evidence>
<dbReference type="NCBIfam" id="TIGR01216">
    <property type="entry name" value="ATP_synt_epsi"/>
    <property type="match status" value="1"/>
</dbReference>
<dbReference type="NCBIfam" id="NF009978">
    <property type="entry name" value="PRK13443.1"/>
    <property type="match status" value="1"/>
</dbReference>
<evidence type="ECO:0000256" key="5">
    <source>
        <dbReference type="ARBA" id="ARBA00022781"/>
    </source>
</evidence>
<keyword evidence="9 10" id="KW-0066">ATP synthesis</keyword>
<evidence type="ECO:0000256" key="1">
    <source>
        <dbReference type="ARBA" id="ARBA00003543"/>
    </source>
</evidence>